<dbReference type="CDD" id="cd00609">
    <property type="entry name" value="AAT_like"/>
    <property type="match status" value="1"/>
</dbReference>
<dbReference type="Gene3D" id="3.90.1150.10">
    <property type="entry name" value="Aspartate Aminotransferase, domain 1"/>
    <property type="match status" value="1"/>
</dbReference>
<dbReference type="GO" id="GO:0008483">
    <property type="term" value="F:transaminase activity"/>
    <property type="evidence" value="ECO:0007669"/>
    <property type="project" value="UniProtKB-KW"/>
</dbReference>
<organism evidence="6 7">
    <name type="scientific">Litchfieldia luteola</name>
    <dbReference type="NCBI Taxonomy" id="682179"/>
    <lineage>
        <taxon>Bacteria</taxon>
        <taxon>Bacillati</taxon>
        <taxon>Bacillota</taxon>
        <taxon>Bacilli</taxon>
        <taxon>Bacillales</taxon>
        <taxon>Bacillaceae</taxon>
        <taxon>Litchfieldia</taxon>
    </lineage>
</organism>
<protein>
    <submittedName>
        <fullName evidence="6">PLP-dependent aminotransferase family protein</fullName>
    </submittedName>
</protein>
<dbReference type="InterPro" id="IPR015424">
    <property type="entry name" value="PyrdxlP-dep_Trfase"/>
</dbReference>
<dbReference type="RefSeq" id="WP_193535315.1">
    <property type="nucleotide sequence ID" value="NZ_JADCLJ010000018.1"/>
</dbReference>
<keyword evidence="3" id="KW-0808">Transferase</keyword>
<reference evidence="6 7" key="1">
    <citation type="submission" date="2020-10" db="EMBL/GenBank/DDBJ databases">
        <title>Bacillus sp. HD4P25, an endophyte from a halophyte.</title>
        <authorList>
            <person name="Sun J.-Q."/>
        </authorList>
    </citation>
    <scope>NUCLEOTIDE SEQUENCE [LARGE SCALE GENOMIC DNA]</scope>
    <source>
        <strain evidence="6 7">YIM 93174</strain>
    </source>
</reference>
<comment type="caution">
    <text evidence="6">The sequence shown here is derived from an EMBL/GenBank/DDBJ whole genome shotgun (WGS) entry which is preliminary data.</text>
</comment>
<dbReference type="InterPro" id="IPR050859">
    <property type="entry name" value="Class-I_PLP-dep_aminotransf"/>
</dbReference>
<dbReference type="EMBL" id="JADCLJ010000018">
    <property type="protein sequence ID" value="MBE4907839.1"/>
    <property type="molecule type" value="Genomic_DNA"/>
</dbReference>
<evidence type="ECO:0000256" key="2">
    <source>
        <dbReference type="ARBA" id="ARBA00022576"/>
    </source>
</evidence>
<dbReference type="Proteomes" id="UP001516662">
    <property type="component" value="Unassembled WGS sequence"/>
</dbReference>
<dbReference type="InterPro" id="IPR004839">
    <property type="entry name" value="Aminotransferase_I/II_large"/>
</dbReference>
<feature type="domain" description="Aminotransferase class I/classII large" evidence="5">
    <location>
        <begin position="49"/>
        <end position="385"/>
    </location>
</feature>
<evidence type="ECO:0000256" key="4">
    <source>
        <dbReference type="ARBA" id="ARBA00022898"/>
    </source>
</evidence>
<evidence type="ECO:0000256" key="1">
    <source>
        <dbReference type="ARBA" id="ARBA00001933"/>
    </source>
</evidence>
<dbReference type="SUPFAM" id="SSF53383">
    <property type="entry name" value="PLP-dependent transferases"/>
    <property type="match status" value="1"/>
</dbReference>
<comment type="cofactor">
    <cofactor evidence="1">
        <name>pyridoxal 5'-phosphate</name>
        <dbReference type="ChEBI" id="CHEBI:597326"/>
    </cofactor>
</comment>
<proteinExistence type="predicted"/>
<evidence type="ECO:0000259" key="5">
    <source>
        <dbReference type="Pfam" id="PF00155"/>
    </source>
</evidence>
<dbReference type="Pfam" id="PF00155">
    <property type="entry name" value="Aminotran_1_2"/>
    <property type="match status" value="1"/>
</dbReference>
<evidence type="ECO:0000313" key="7">
    <source>
        <dbReference type="Proteomes" id="UP001516662"/>
    </source>
</evidence>
<gene>
    <name evidence="6" type="ORF">IMZ08_07200</name>
</gene>
<keyword evidence="2 6" id="KW-0032">Aminotransferase</keyword>
<dbReference type="PANTHER" id="PTHR42790">
    <property type="entry name" value="AMINOTRANSFERASE"/>
    <property type="match status" value="1"/>
</dbReference>
<dbReference type="InterPro" id="IPR015422">
    <property type="entry name" value="PyrdxlP-dep_Trfase_small"/>
</dbReference>
<sequence>MSNNSSFSKNIKNALVNSPPGEWMSTIPEECIRLNSGYPAPTLVPSEGIKAAVNRLIDEEKDLPLHYIGSPQISRLKEQIQTRLNERDIYIKSDELLITSGACQAIDLIARIFIDEETVVAIESPTYMEALEIFKNYTSQFISIPVDHHGLQTDRLEEVLQERRENGLTIPKLLYTIPTFHNPTGTTMSMDRRQHVLELATKYNFFIVEDDAYGELNFHKPPVPLMSLDKNNLVIHVGSLSKVVAPGMRIGWVAGPSELISALAWFKKDLDHPFAQATMANFIEREDFDKRLTSLREVYGEKCKVMISALEKYFPESASWYIPAGGYFVWVKVQGVDTEVLLKQALSKGVAYVPGKYFFYDPHVGTEYLRLSFSYADENEIRKGIKLLGKIIKP</sequence>
<dbReference type="Gene3D" id="3.40.640.10">
    <property type="entry name" value="Type I PLP-dependent aspartate aminotransferase-like (Major domain)"/>
    <property type="match status" value="1"/>
</dbReference>
<dbReference type="PANTHER" id="PTHR42790:SF19">
    <property type="entry name" value="KYNURENINE_ALPHA-AMINOADIPATE AMINOTRANSFERASE, MITOCHONDRIAL"/>
    <property type="match status" value="1"/>
</dbReference>
<name>A0ABR9QH73_9BACI</name>
<keyword evidence="7" id="KW-1185">Reference proteome</keyword>
<dbReference type="InterPro" id="IPR015421">
    <property type="entry name" value="PyrdxlP-dep_Trfase_major"/>
</dbReference>
<evidence type="ECO:0000256" key="3">
    <source>
        <dbReference type="ARBA" id="ARBA00022679"/>
    </source>
</evidence>
<keyword evidence="4" id="KW-0663">Pyridoxal phosphate</keyword>
<evidence type="ECO:0000313" key="6">
    <source>
        <dbReference type="EMBL" id="MBE4907839.1"/>
    </source>
</evidence>
<accession>A0ABR9QH73</accession>